<dbReference type="PRINTS" id="PR00502">
    <property type="entry name" value="NUDIXFAMILY"/>
</dbReference>
<feature type="domain" description="Nudix hydrolase" evidence="4">
    <location>
        <begin position="9"/>
        <end position="135"/>
    </location>
</feature>
<dbReference type="InterPro" id="IPR020476">
    <property type="entry name" value="Nudix_hydrolase"/>
</dbReference>
<proteinExistence type="inferred from homology"/>
<reference evidence="5 6" key="1">
    <citation type="journal article" date="2014" name="Mol. Ecol.">
        <title>Evolution of Synechococcus.</title>
        <authorList>
            <person name="Dvorak P."/>
            <person name="Casamatta D."/>
            <person name="Hasler P."/>
            <person name="Poulickova A."/>
            <person name="Ondrej V."/>
            <person name="Sanges R."/>
        </authorList>
    </citation>
    <scope>NUCLEOTIDE SEQUENCE [LARGE SCALE GENOMIC DNA]</scope>
    <source>
        <strain evidence="5 6">CAUP A 1101</strain>
    </source>
</reference>
<keyword evidence="2 3" id="KW-0378">Hydrolase</keyword>
<evidence type="ECO:0000256" key="3">
    <source>
        <dbReference type="RuleBase" id="RU003476"/>
    </source>
</evidence>
<evidence type="ECO:0000256" key="2">
    <source>
        <dbReference type="ARBA" id="ARBA00022801"/>
    </source>
</evidence>
<dbReference type="Proteomes" id="UP000030170">
    <property type="component" value="Unassembled WGS sequence"/>
</dbReference>
<dbReference type="Pfam" id="PF00293">
    <property type="entry name" value="NUDIX"/>
    <property type="match status" value="1"/>
</dbReference>
<name>A0A098TSS3_9CYAN</name>
<dbReference type="InterPro" id="IPR020084">
    <property type="entry name" value="NUDIX_hydrolase_CS"/>
</dbReference>
<dbReference type="InterPro" id="IPR015797">
    <property type="entry name" value="NUDIX_hydrolase-like_dom_sf"/>
</dbReference>
<accession>A0A098TSS3</accession>
<dbReference type="STRING" id="1497020.DO97_10575"/>
<dbReference type="EMBL" id="JJML01000003">
    <property type="protein sequence ID" value="KGF73828.1"/>
    <property type="molecule type" value="Genomic_DNA"/>
</dbReference>
<sequence length="145" mass="16296">MPHSYRNPIPTVDILIELLDRPHRPIVLIERLHPPHGWAIPGGFVDYGESVAAAACREAQEETGLGVELIDLLAVYSDPSRDSRQHTISTVFIAAAAGDPQAGDDAKALGIFESWQLPSQLCFDHDQILRDYWRYRHYGLRPRLS</sequence>
<dbReference type="Gene3D" id="3.90.79.10">
    <property type="entry name" value="Nucleoside Triphosphate Pyrophosphohydrolase"/>
    <property type="match status" value="1"/>
</dbReference>
<dbReference type="SUPFAM" id="SSF55811">
    <property type="entry name" value="Nudix"/>
    <property type="match status" value="1"/>
</dbReference>
<dbReference type="InterPro" id="IPR000086">
    <property type="entry name" value="NUDIX_hydrolase_dom"/>
</dbReference>
<protein>
    <submittedName>
        <fullName evidence="5">NUDIX hydrolase</fullName>
    </submittedName>
</protein>
<evidence type="ECO:0000313" key="5">
    <source>
        <dbReference type="EMBL" id="KGF73828.1"/>
    </source>
</evidence>
<keyword evidence="6" id="KW-1185">Reference proteome</keyword>
<comment type="similarity">
    <text evidence="1 3">Belongs to the Nudix hydrolase family.</text>
</comment>
<evidence type="ECO:0000313" key="6">
    <source>
        <dbReference type="Proteomes" id="UP000030170"/>
    </source>
</evidence>
<comment type="caution">
    <text evidence="5">The sequence shown here is derived from an EMBL/GenBank/DDBJ whole genome shotgun (WGS) entry which is preliminary data.</text>
</comment>
<dbReference type="OrthoDB" id="9787476at2"/>
<evidence type="ECO:0000259" key="4">
    <source>
        <dbReference type="PROSITE" id="PS51462"/>
    </source>
</evidence>
<dbReference type="GO" id="GO:0016787">
    <property type="term" value="F:hydrolase activity"/>
    <property type="evidence" value="ECO:0007669"/>
    <property type="project" value="UniProtKB-KW"/>
</dbReference>
<organism evidence="5 6">
    <name type="scientific">Neosynechococcus sphagnicola sy1</name>
    <dbReference type="NCBI Taxonomy" id="1497020"/>
    <lineage>
        <taxon>Bacteria</taxon>
        <taxon>Bacillati</taxon>
        <taxon>Cyanobacteriota</taxon>
        <taxon>Cyanophyceae</taxon>
        <taxon>Neosynechococcales</taxon>
        <taxon>Neosynechococcaceae</taxon>
        <taxon>Neosynechococcus</taxon>
    </lineage>
</organism>
<dbReference type="PROSITE" id="PS00893">
    <property type="entry name" value="NUDIX_BOX"/>
    <property type="match status" value="1"/>
</dbReference>
<gene>
    <name evidence="5" type="ORF">DO97_10575</name>
</gene>
<dbReference type="PROSITE" id="PS51462">
    <property type="entry name" value="NUDIX"/>
    <property type="match status" value="1"/>
</dbReference>
<dbReference type="AlphaFoldDB" id="A0A098TSS3"/>
<dbReference type="PANTHER" id="PTHR43736:SF1">
    <property type="entry name" value="DIHYDRONEOPTERIN TRIPHOSPHATE DIPHOSPHATASE"/>
    <property type="match status" value="1"/>
</dbReference>
<dbReference type="PANTHER" id="PTHR43736">
    <property type="entry name" value="ADP-RIBOSE PYROPHOSPHATASE"/>
    <property type="match status" value="1"/>
</dbReference>
<evidence type="ECO:0000256" key="1">
    <source>
        <dbReference type="ARBA" id="ARBA00005582"/>
    </source>
</evidence>
<dbReference type="CDD" id="cd18873">
    <property type="entry name" value="NUDIX_NadM_like"/>
    <property type="match status" value="1"/>
</dbReference>